<keyword evidence="12 17" id="KW-1133">Transmembrane helix</keyword>
<dbReference type="SUPFAM" id="SSF103190">
    <property type="entry name" value="Sensory domain-like"/>
    <property type="match status" value="1"/>
</dbReference>
<dbReference type="SMART" id="SM00388">
    <property type="entry name" value="HisKA"/>
    <property type="match status" value="1"/>
</dbReference>
<keyword evidence="4" id="KW-1003">Cell membrane</keyword>
<dbReference type="GO" id="GO:0000155">
    <property type="term" value="F:phosphorelay sensor kinase activity"/>
    <property type="evidence" value="ECO:0007669"/>
    <property type="project" value="InterPro"/>
</dbReference>
<protein>
    <recommendedName>
        <fullName evidence="16">C4-dicarboxylate transport sensor protein DctB</fullName>
        <ecNumber evidence="3">2.7.13.3</ecNumber>
    </recommendedName>
</protein>
<evidence type="ECO:0000313" key="19">
    <source>
        <dbReference type="EMBL" id="ALG75127.1"/>
    </source>
</evidence>
<evidence type="ECO:0000256" key="3">
    <source>
        <dbReference type="ARBA" id="ARBA00012438"/>
    </source>
</evidence>
<dbReference type="SUPFAM" id="SSF55874">
    <property type="entry name" value="ATPase domain of HSP90 chaperone/DNA topoisomerase II/histidine kinase"/>
    <property type="match status" value="1"/>
</dbReference>
<dbReference type="FunFam" id="1.10.287.130:FF:000049">
    <property type="entry name" value="C4-dicarboxylate transport sensor protein DctB"/>
    <property type="match status" value="1"/>
</dbReference>
<evidence type="ECO:0000256" key="4">
    <source>
        <dbReference type="ARBA" id="ARBA00022475"/>
    </source>
</evidence>
<dbReference type="PANTHER" id="PTHR43065">
    <property type="entry name" value="SENSOR HISTIDINE KINASE"/>
    <property type="match status" value="1"/>
</dbReference>
<accession>A0AAC8ZWI7</accession>
<keyword evidence="20" id="KW-1185">Reference proteome</keyword>
<dbReference type="InterPro" id="IPR029151">
    <property type="entry name" value="Sensor-like_sf"/>
</dbReference>
<evidence type="ECO:0000256" key="12">
    <source>
        <dbReference type="ARBA" id="ARBA00022989"/>
    </source>
</evidence>
<proteinExistence type="predicted"/>
<evidence type="ECO:0000256" key="10">
    <source>
        <dbReference type="ARBA" id="ARBA00022777"/>
    </source>
</evidence>
<keyword evidence="8 17" id="KW-0812">Transmembrane</keyword>
<keyword evidence="9" id="KW-0547">Nucleotide-binding</keyword>
<dbReference type="Gene3D" id="3.30.450.20">
    <property type="entry name" value="PAS domain"/>
    <property type="match status" value="2"/>
</dbReference>
<dbReference type="EMBL" id="CP012406">
    <property type="protein sequence ID" value="ALG75127.1"/>
    <property type="molecule type" value="Genomic_DNA"/>
</dbReference>
<evidence type="ECO:0000259" key="18">
    <source>
        <dbReference type="PROSITE" id="PS50109"/>
    </source>
</evidence>
<evidence type="ECO:0000256" key="14">
    <source>
        <dbReference type="ARBA" id="ARBA00023136"/>
    </source>
</evidence>
<evidence type="ECO:0000256" key="6">
    <source>
        <dbReference type="ARBA" id="ARBA00022553"/>
    </source>
</evidence>
<dbReference type="InterPro" id="IPR036890">
    <property type="entry name" value="HATPase_C_sf"/>
</dbReference>
<evidence type="ECO:0000256" key="16">
    <source>
        <dbReference type="ARBA" id="ARBA00073143"/>
    </source>
</evidence>
<reference evidence="19 20" key="2">
    <citation type="journal article" date="2016" name="Genome Announc.">
        <title>Complete Genome Sequence of a Strain of Azospirillum thiophilum Isolated from a Sulfide Spring.</title>
        <authorList>
            <person name="Fomenkov A."/>
            <person name="Vincze T."/>
            <person name="Grabovich M."/>
            <person name="Anton B.P."/>
            <person name="Dubinina G."/>
            <person name="Orlova M."/>
            <person name="Belousova E."/>
            <person name="Roberts R.J."/>
        </authorList>
    </citation>
    <scope>NUCLEOTIDE SEQUENCE [LARGE SCALE GENOMIC DNA]</scope>
    <source>
        <strain evidence="19 20">BV-S</strain>
    </source>
</reference>
<evidence type="ECO:0000256" key="13">
    <source>
        <dbReference type="ARBA" id="ARBA00023012"/>
    </source>
</evidence>
<comment type="subcellular location">
    <subcellularLocation>
        <location evidence="2">Cell inner membrane</location>
        <topology evidence="2">Multi-pass membrane protein</topology>
    </subcellularLocation>
</comment>
<dbReference type="InterPro" id="IPR017055">
    <property type="entry name" value="Sig_transdc_His_kinase_DctB"/>
</dbReference>
<keyword evidence="6" id="KW-0597">Phosphoprotein</keyword>
<dbReference type="PIRSF" id="PIRSF036431">
    <property type="entry name" value="STHK_DctB"/>
    <property type="match status" value="1"/>
</dbReference>
<dbReference type="PROSITE" id="PS50109">
    <property type="entry name" value="HIS_KIN"/>
    <property type="match status" value="1"/>
</dbReference>
<evidence type="ECO:0000313" key="20">
    <source>
        <dbReference type="Proteomes" id="UP000069935"/>
    </source>
</evidence>
<dbReference type="InterPro" id="IPR004358">
    <property type="entry name" value="Sig_transdc_His_kin-like_C"/>
</dbReference>
<dbReference type="SMART" id="SM00387">
    <property type="entry name" value="HATPase_c"/>
    <property type="match status" value="1"/>
</dbReference>
<comment type="catalytic activity">
    <reaction evidence="1">
        <text>ATP + protein L-histidine = ADP + protein N-phospho-L-histidine.</text>
        <dbReference type="EC" id="2.7.13.3"/>
    </reaction>
</comment>
<dbReference type="InterPro" id="IPR005467">
    <property type="entry name" value="His_kinase_dom"/>
</dbReference>
<dbReference type="Gene3D" id="1.10.287.130">
    <property type="match status" value="1"/>
</dbReference>
<sequence length="619" mass="67214">MADTASSRPLRRRRVAFLAALLAALLVAVTALTCWGAYRWAEAEARAALTLSGDQRLGLYASSIRNAVGRYDYLPFLVARDHEMLDLLEAPSDSRRDAANRRLETANAVAGSAALYVVDRKGLALAASNWADPAQSFVGQIYDFRPYFRQAVESGSGRYFGIGVTTGLPGYFLSHAVRLGDRLVGVAVVKIDLESLQRDWAAGGERVLVTDENGIVFLSSHADWKYRALRPLPDAVKARLAQTRQYDRSELVPLGLHDGPVMETGARLVSLPVIGMPLIGSLGPARASAAPSPARRAYLMQELALPEFGWTIRLLSDLEPVRAEAAGAAVLTGMGILLLAAAAALGWQRRQTLRLQREARTMLERRVEERTAELLTANRVLREAQEELVQAGKLAALGQMSAALAHEINQPLAAIRTFVASTRLLAERGETAMVRDNLAMIGDLAERMAQLSGHLKEFARKGPARVQAVPVARTMDRALALLAPRLREEEVRVEQAIPPDALVRGDAVRLEQVFVNLLRNAADAMDLCDDRRLTLTAVRNGEGWEIRIGDSGTGIAEAHRLRLFDPFFTTKEVGQGLGLGLSLSYGIVRDFGGTLRAENNPDGGACFVVQLPDAKGGPE</sequence>
<dbReference type="Pfam" id="PF02518">
    <property type="entry name" value="HATPase_c"/>
    <property type="match status" value="1"/>
</dbReference>
<dbReference type="GO" id="GO:0005524">
    <property type="term" value="F:ATP binding"/>
    <property type="evidence" value="ECO:0007669"/>
    <property type="project" value="UniProtKB-KW"/>
</dbReference>
<dbReference type="CDD" id="cd00082">
    <property type="entry name" value="HisKA"/>
    <property type="match status" value="1"/>
</dbReference>
<organism evidence="19 20">
    <name type="scientific">Azospirillum thiophilum</name>
    <dbReference type="NCBI Taxonomy" id="528244"/>
    <lineage>
        <taxon>Bacteria</taxon>
        <taxon>Pseudomonadati</taxon>
        <taxon>Pseudomonadota</taxon>
        <taxon>Alphaproteobacteria</taxon>
        <taxon>Rhodospirillales</taxon>
        <taxon>Azospirillaceae</taxon>
        <taxon>Azospirillum</taxon>
    </lineage>
</organism>
<name>A0AAC8ZWI7_9PROT</name>
<feature type="domain" description="Histidine kinase" evidence="18">
    <location>
        <begin position="403"/>
        <end position="615"/>
    </location>
</feature>
<evidence type="ECO:0000256" key="5">
    <source>
        <dbReference type="ARBA" id="ARBA00022519"/>
    </source>
</evidence>
<evidence type="ECO:0000256" key="17">
    <source>
        <dbReference type="SAM" id="Phobius"/>
    </source>
</evidence>
<evidence type="ECO:0000256" key="9">
    <source>
        <dbReference type="ARBA" id="ARBA00022741"/>
    </source>
</evidence>
<comment type="function">
    <text evidence="15">Member of the two-component regulatory system DctB/DctD involved in the transport of C4-dicarboxylates. DctB functions as a membrane-associated protein kinase that phosphorylates DctD in response to environmental signals.</text>
</comment>
<dbReference type="PRINTS" id="PR00344">
    <property type="entry name" value="BCTRLSENSOR"/>
</dbReference>
<evidence type="ECO:0000256" key="11">
    <source>
        <dbReference type="ARBA" id="ARBA00022840"/>
    </source>
</evidence>
<keyword evidence="14 17" id="KW-0472">Membrane</keyword>
<feature type="transmembrane region" description="Helical" evidence="17">
    <location>
        <begin position="325"/>
        <end position="347"/>
    </location>
</feature>
<dbReference type="PANTHER" id="PTHR43065:SF46">
    <property type="entry name" value="C4-DICARBOXYLATE TRANSPORT SENSOR PROTEIN DCTB"/>
    <property type="match status" value="1"/>
</dbReference>
<dbReference type="Pfam" id="PF00512">
    <property type="entry name" value="HisKA"/>
    <property type="match status" value="1"/>
</dbReference>
<keyword evidence="13" id="KW-0902">Two-component regulatory system</keyword>
<reference evidence="20" key="1">
    <citation type="submission" date="2015-08" db="EMBL/GenBank/DDBJ databases">
        <title>Complete Genome Sequence of Azospirillum thiophilum BV-S.</title>
        <authorList>
            <person name="Fomenkov A."/>
            <person name="Vincze T."/>
            <person name="Grabovich M."/>
            <person name="Dubinina G."/>
            <person name="Orlova M."/>
            <person name="Belousova E."/>
            <person name="Roberts R.J."/>
        </authorList>
    </citation>
    <scope>NUCLEOTIDE SEQUENCE [LARGE SCALE GENOMIC DNA]</scope>
    <source>
        <strain evidence="20">BV-S</strain>
    </source>
</reference>
<evidence type="ECO:0000256" key="7">
    <source>
        <dbReference type="ARBA" id="ARBA00022679"/>
    </source>
</evidence>
<dbReference type="Proteomes" id="UP000069935">
    <property type="component" value="Chromosome 6"/>
</dbReference>
<dbReference type="RefSeq" id="WP_045585077.1">
    <property type="nucleotide sequence ID" value="NZ_CP012406.1"/>
</dbReference>
<evidence type="ECO:0000256" key="15">
    <source>
        <dbReference type="ARBA" id="ARBA00059004"/>
    </source>
</evidence>
<evidence type="ECO:0000256" key="1">
    <source>
        <dbReference type="ARBA" id="ARBA00000085"/>
    </source>
</evidence>
<keyword evidence="5" id="KW-0997">Cell inner membrane</keyword>
<gene>
    <name evidence="19" type="ORF">AL072_29680</name>
</gene>
<dbReference type="GO" id="GO:0005886">
    <property type="term" value="C:plasma membrane"/>
    <property type="evidence" value="ECO:0007669"/>
    <property type="project" value="UniProtKB-SubCell"/>
</dbReference>
<dbReference type="KEGG" id="ati:AL072_29680"/>
<dbReference type="InterPro" id="IPR003661">
    <property type="entry name" value="HisK_dim/P_dom"/>
</dbReference>
<dbReference type="SUPFAM" id="SSF47384">
    <property type="entry name" value="Homodimeric domain of signal transducing histidine kinase"/>
    <property type="match status" value="1"/>
</dbReference>
<dbReference type="Gene3D" id="3.30.565.10">
    <property type="entry name" value="Histidine kinase-like ATPase, C-terminal domain"/>
    <property type="match status" value="1"/>
</dbReference>
<keyword evidence="10" id="KW-0418">Kinase</keyword>
<evidence type="ECO:0000256" key="8">
    <source>
        <dbReference type="ARBA" id="ARBA00022692"/>
    </source>
</evidence>
<evidence type="ECO:0000256" key="2">
    <source>
        <dbReference type="ARBA" id="ARBA00004429"/>
    </source>
</evidence>
<keyword evidence="7" id="KW-0808">Transferase</keyword>
<dbReference type="InterPro" id="IPR036097">
    <property type="entry name" value="HisK_dim/P_sf"/>
</dbReference>
<dbReference type="Gene3D" id="6.10.250.3020">
    <property type="match status" value="1"/>
</dbReference>
<keyword evidence="11" id="KW-0067">ATP-binding</keyword>
<dbReference type="InterPro" id="IPR003594">
    <property type="entry name" value="HATPase_dom"/>
</dbReference>
<dbReference type="AlphaFoldDB" id="A0AAC8ZWI7"/>
<dbReference type="EC" id="2.7.13.3" evidence="3"/>